<feature type="transmembrane region" description="Helical" evidence="3">
    <location>
        <begin position="109"/>
        <end position="128"/>
    </location>
</feature>
<protein>
    <submittedName>
        <fullName evidence="5">Probable ATP-dependent Clp protease</fullName>
    </submittedName>
</protein>
<dbReference type="InterPro" id="IPR050130">
    <property type="entry name" value="ClpA_ClpB"/>
</dbReference>
<keyword evidence="2" id="KW-0067">ATP-binding</keyword>
<sequence>MIQPIIIMLVGLSWVSATLFFRHEIDPLYAQMPLMASLVILLVLLLHAIVLGGIGRNLGRPYLSRKGKKKSSQGIPPPSFSFVAIWSFIGFSAMLAGFAFRSYPGSLSLSLWILGGVTLLASLCFLLIPSQVHSENAEGEIIFKPNPVRMAPKAIYFWTSAIIYGGFFLISGATVSNTSGMVSLISMGTGAGWLLGATILSLVALFRMGIADEEHQTTKTNLLVPSEDFSQIAGNPEIKSEMAQILYQVTNAQKGVGTVPNGILLTGSSSVGRTIMARALAGEYKRPLYNLSLDSLLTVDSQTFENQWKGFLFKIKPFNPLIIYIENYGNFIRGIQGNPQGLHNVQTFLTRMAKNRTHLLIASADKADDLPKFFTSPPIINWIIPIPMPDFEMRKTLLGRFLMEEAKKNELLPGNVPLLTVEMVQGFDLGKLSALMEGFTAEDIREVVLHSSDYAQKLRRSLRQLDIDVAIRRKAQNWKDPTAGPMERVRARLTDETMAPFIIHRTSELFSNRQKKSHESILIIGRNRSIRRQIAMRLSELVSYTFMTTSDEKRLDGNEFRNLLLRARKHRPSTIFVDPVEELFPKVQLSNYGYHGELYNQKVMEISQANEDKNIWLIGGADDINKIDPFIARRFASVLDLAELGRSLFSELEEFALGKILEGIDPDKINFAEFDHTDEAASGDSAPEGAAEEAGSMHLLMAEPPAEALPGYPGRQDTQMEVRSVLEAGKYGIKKGGSGLLGAFLFAGPRGTGKLEAARAVASYLDQEKPSLVVRDMGLYSDRLFASMLLQRPLGSTAQSPLPVGIYTVLEERPDSVLFLDNIEQAHPSAWDFLMEYVTDGVISNGKKRLAVPKSTLILSTSLFSGDEMEEVKGGNRAAMILERLAEKNSRLSFLPVFGRELLNTLDLIVPFPTYTDADLIDMARRTVYETMISYLKGHPLKGVLDIDPEVPAFIAFQLDPTLVTLPQLQRKVQSLLLPALKSLDNAASTLTPESSLRIGIVDNQIQLTEGAPVATEKEPTVVTAGA</sequence>
<keyword evidence="3" id="KW-0472">Membrane</keyword>
<feature type="domain" description="AAA+ ATPase" evidence="4">
    <location>
        <begin position="740"/>
        <end position="891"/>
    </location>
</feature>
<accession>C6HXI4</accession>
<dbReference type="Gene3D" id="1.10.8.60">
    <property type="match status" value="1"/>
</dbReference>
<keyword evidence="3" id="KW-0812">Transmembrane</keyword>
<dbReference type="SMART" id="SM00382">
    <property type="entry name" value="AAA"/>
    <property type="match status" value="2"/>
</dbReference>
<dbReference type="Pfam" id="PF00004">
    <property type="entry name" value="AAA"/>
    <property type="match status" value="1"/>
</dbReference>
<dbReference type="GO" id="GO:0006508">
    <property type="term" value="P:proteolysis"/>
    <property type="evidence" value="ECO:0007669"/>
    <property type="project" value="UniProtKB-KW"/>
</dbReference>
<feature type="transmembrane region" description="Helical" evidence="3">
    <location>
        <begin position="181"/>
        <end position="206"/>
    </location>
</feature>
<dbReference type="Proteomes" id="UP000009374">
    <property type="component" value="Unassembled WGS sequence"/>
</dbReference>
<feature type="transmembrane region" description="Helical" evidence="3">
    <location>
        <begin position="154"/>
        <end position="175"/>
    </location>
</feature>
<keyword evidence="3" id="KW-1133">Transmembrane helix</keyword>
<name>C6HXI4_9BACT</name>
<reference evidence="5 6" key="1">
    <citation type="journal article" date="2009" name="Appl. Environ. Microbiol.">
        <title>Community genomic and proteomic analyses of chemoautotrophic iron-oxidizing "Leptospirillum rubarum" (Group II) and "Leptospirillum ferrodiazotrophum" (Group III) bacteria in acid mine drainage biofilms.</title>
        <authorList>
            <person name="Goltsman D.S."/>
            <person name="Denef V.J."/>
            <person name="Singer S.W."/>
            <person name="VerBerkmoes N.C."/>
            <person name="Lefsrud M."/>
            <person name="Mueller R.S."/>
            <person name="Dick G.J."/>
            <person name="Sun C.L."/>
            <person name="Wheeler K.E."/>
            <person name="Zemla A."/>
            <person name="Baker B.J."/>
            <person name="Hauser L."/>
            <person name="Land M."/>
            <person name="Shah M.B."/>
            <person name="Thelen M.P."/>
            <person name="Hettich R.L."/>
            <person name="Banfield J.F."/>
        </authorList>
    </citation>
    <scope>NUCLEOTIDE SEQUENCE [LARGE SCALE GENOMIC DNA]</scope>
</reference>
<keyword evidence="5" id="KW-0378">Hydrolase</keyword>
<keyword evidence="6" id="KW-1185">Reference proteome</keyword>
<dbReference type="GO" id="GO:0005524">
    <property type="term" value="F:ATP binding"/>
    <property type="evidence" value="ECO:0007669"/>
    <property type="project" value="UniProtKB-KW"/>
</dbReference>
<dbReference type="InterPro" id="IPR027417">
    <property type="entry name" value="P-loop_NTPase"/>
</dbReference>
<organism evidence="5 6">
    <name type="scientific">Leptospirillum ferrodiazotrophum</name>
    <dbReference type="NCBI Taxonomy" id="412449"/>
    <lineage>
        <taxon>Bacteria</taxon>
        <taxon>Pseudomonadati</taxon>
        <taxon>Nitrospirota</taxon>
        <taxon>Nitrospiria</taxon>
        <taxon>Nitrospirales</taxon>
        <taxon>Nitrospiraceae</taxon>
        <taxon>Leptospirillum</taxon>
    </lineage>
</organism>
<dbReference type="PRINTS" id="PR00300">
    <property type="entry name" value="CLPPROTEASEA"/>
</dbReference>
<dbReference type="AlphaFoldDB" id="C6HXI4"/>
<dbReference type="InterPro" id="IPR001270">
    <property type="entry name" value="ClpA/B"/>
</dbReference>
<keyword evidence="5" id="KW-0645">Protease</keyword>
<feature type="transmembrane region" description="Helical" evidence="3">
    <location>
        <begin position="80"/>
        <end position="103"/>
    </location>
</feature>
<dbReference type="GO" id="GO:0005737">
    <property type="term" value="C:cytoplasm"/>
    <property type="evidence" value="ECO:0007669"/>
    <property type="project" value="TreeGrafter"/>
</dbReference>
<feature type="transmembrane region" description="Helical" evidence="3">
    <location>
        <begin position="34"/>
        <end position="59"/>
    </location>
</feature>
<evidence type="ECO:0000256" key="1">
    <source>
        <dbReference type="ARBA" id="ARBA00022741"/>
    </source>
</evidence>
<dbReference type="PANTHER" id="PTHR11638:SF18">
    <property type="entry name" value="HEAT SHOCK PROTEIN 104"/>
    <property type="match status" value="1"/>
</dbReference>
<evidence type="ECO:0000256" key="3">
    <source>
        <dbReference type="SAM" id="Phobius"/>
    </source>
</evidence>
<dbReference type="PANTHER" id="PTHR11638">
    <property type="entry name" value="ATP-DEPENDENT CLP PROTEASE"/>
    <property type="match status" value="1"/>
</dbReference>
<dbReference type="InterPro" id="IPR003959">
    <property type="entry name" value="ATPase_AAA_core"/>
</dbReference>
<dbReference type="SUPFAM" id="SSF52540">
    <property type="entry name" value="P-loop containing nucleoside triphosphate hydrolases"/>
    <property type="match status" value="3"/>
</dbReference>
<gene>
    <name evidence="5" type="ORF">UBAL3_92050184</name>
</gene>
<feature type="transmembrane region" description="Helical" evidence="3">
    <location>
        <begin position="5"/>
        <end position="22"/>
    </location>
</feature>
<proteinExistence type="predicted"/>
<dbReference type="GO" id="GO:0008233">
    <property type="term" value="F:peptidase activity"/>
    <property type="evidence" value="ECO:0007669"/>
    <property type="project" value="UniProtKB-KW"/>
</dbReference>
<feature type="domain" description="AAA+ ATPase" evidence="4">
    <location>
        <begin position="259"/>
        <end position="646"/>
    </location>
</feature>
<dbReference type="Gene3D" id="3.40.50.300">
    <property type="entry name" value="P-loop containing nucleotide triphosphate hydrolases"/>
    <property type="match status" value="3"/>
</dbReference>
<dbReference type="EMBL" id="GG693873">
    <property type="protein sequence ID" value="EES52813.1"/>
    <property type="molecule type" value="Genomic_DNA"/>
</dbReference>
<dbReference type="InterPro" id="IPR003593">
    <property type="entry name" value="AAA+_ATPase"/>
</dbReference>
<evidence type="ECO:0000313" key="6">
    <source>
        <dbReference type="Proteomes" id="UP000009374"/>
    </source>
</evidence>
<dbReference type="GO" id="GO:0034605">
    <property type="term" value="P:cellular response to heat"/>
    <property type="evidence" value="ECO:0007669"/>
    <property type="project" value="TreeGrafter"/>
</dbReference>
<keyword evidence="1" id="KW-0547">Nucleotide-binding</keyword>
<dbReference type="Pfam" id="PF07724">
    <property type="entry name" value="AAA_2"/>
    <property type="match status" value="1"/>
</dbReference>
<evidence type="ECO:0000256" key="2">
    <source>
        <dbReference type="ARBA" id="ARBA00022840"/>
    </source>
</evidence>
<evidence type="ECO:0000313" key="5">
    <source>
        <dbReference type="EMBL" id="EES52813.1"/>
    </source>
</evidence>
<dbReference type="GO" id="GO:0016887">
    <property type="term" value="F:ATP hydrolysis activity"/>
    <property type="evidence" value="ECO:0007669"/>
    <property type="project" value="InterPro"/>
</dbReference>
<evidence type="ECO:0000259" key="4">
    <source>
        <dbReference type="SMART" id="SM00382"/>
    </source>
</evidence>